<organism evidence="4 5">
    <name type="scientific">Echinococcus granulosus</name>
    <name type="common">Hydatid tapeworm</name>
    <dbReference type="NCBI Taxonomy" id="6210"/>
    <lineage>
        <taxon>Eukaryota</taxon>
        <taxon>Metazoa</taxon>
        <taxon>Spiralia</taxon>
        <taxon>Lophotrochozoa</taxon>
        <taxon>Platyhelminthes</taxon>
        <taxon>Cestoda</taxon>
        <taxon>Eucestoda</taxon>
        <taxon>Cyclophyllidea</taxon>
        <taxon>Taeniidae</taxon>
        <taxon>Echinococcus</taxon>
        <taxon>Echinococcus granulosus group</taxon>
    </lineage>
</organism>
<dbReference type="Pfam" id="PF01467">
    <property type="entry name" value="CTP_transf_like"/>
    <property type="match status" value="1"/>
</dbReference>
<reference evidence="4 5" key="1">
    <citation type="journal article" date="2013" name="Nat. Genet.">
        <title>The genome of the hydatid tapeworm Echinococcus granulosus.</title>
        <authorList>
            <person name="Zheng H."/>
            <person name="Zhang W."/>
            <person name="Zhang L."/>
            <person name="Zhang Z."/>
            <person name="Li J."/>
            <person name="Lu G."/>
            <person name="Zhu Y."/>
            <person name="Wang Y."/>
            <person name="Huang Y."/>
            <person name="Liu J."/>
            <person name="Kang H."/>
            <person name="Chen J."/>
            <person name="Wang L."/>
            <person name="Chen A."/>
            <person name="Yu S."/>
            <person name="Gao Z."/>
            <person name="Jin L."/>
            <person name="Gu W."/>
            <person name="Wang Z."/>
            <person name="Zhao L."/>
            <person name="Shi B."/>
            <person name="Wen H."/>
            <person name="Lin R."/>
            <person name="Jones M.K."/>
            <person name="Brejova B."/>
            <person name="Vinar T."/>
            <person name="Zhao G."/>
            <person name="McManus D.P."/>
            <person name="Chen Z."/>
            <person name="Zhou Y."/>
            <person name="Wang S."/>
        </authorList>
    </citation>
    <scope>NUCLEOTIDE SEQUENCE [LARGE SCALE GENOMIC DNA]</scope>
</reference>
<dbReference type="CTD" id="36344861"/>
<dbReference type="GO" id="GO:0015937">
    <property type="term" value="P:coenzyme A biosynthetic process"/>
    <property type="evidence" value="ECO:0007669"/>
    <property type="project" value="InterPro"/>
</dbReference>
<dbReference type="RefSeq" id="XP_024347178.1">
    <property type="nucleotide sequence ID" value="XM_024498395.1"/>
</dbReference>
<dbReference type="InterPro" id="IPR001977">
    <property type="entry name" value="Depp_CoAkinase"/>
</dbReference>
<proteinExistence type="predicted"/>
<dbReference type="InterPro" id="IPR014729">
    <property type="entry name" value="Rossmann-like_a/b/a_fold"/>
</dbReference>
<dbReference type="InterPro" id="IPR004821">
    <property type="entry name" value="Cyt_trans-like"/>
</dbReference>
<dbReference type="Gene3D" id="3.40.50.300">
    <property type="entry name" value="P-loop containing nucleotide triphosphate hydrolases"/>
    <property type="match status" value="1"/>
</dbReference>
<dbReference type="SUPFAM" id="SSF52540">
    <property type="entry name" value="P-loop containing nucleoside triphosphate hydrolases"/>
    <property type="match status" value="1"/>
</dbReference>
<name>W6UCI7_ECHGR</name>
<dbReference type="GeneID" id="36344861"/>
<keyword evidence="2" id="KW-0067">ATP-binding</keyword>
<dbReference type="STRING" id="6210.W6UCI7"/>
<comment type="caution">
    <text evidence="4">The sequence shown here is derived from an EMBL/GenBank/DDBJ whole genome shotgun (WGS) entry which is preliminary data.</text>
</comment>
<sequence length="543" mass="61131">MHHAGALDQFGLLIVNNDLSIKGVDSVLRYASFLVSDKLYVLLRSPSCQKRCEHTWKKYISLYYSSASCVCPGLDICILLPRTPQTVVNKSRIFGVVITDDMTSDENEIIELASAFGTGSDGCNVFRYKVALADEPSSEESQITTYPSVCVGGTFDMFHHGHRVLLSIAALLTSCRLLVGITDICLLHEKFLAPLIQVYEVREAVLTKFLTDIDFPEKQLEICRLTDPYGPPSHQPDFQCIVASLETVRGCEKINEMRRSLNFDPLHIEEVEYVDRKGTDGLCRPRDYVDFKFSSSTFRLNLLGRPLLCLPSARVKPKHASWVIGLTGPIASGKSTISRYLEDCAGDRVCLLNADPICRTVYESSPQSCMNLGIYFNLEPIKRLDAPLHFNVFEQSKIVSFVKLEVNRLQAGDYLDPPIVVLESTLLFEVGLDAICDEVRRKQCSTRLPSDRLIWTVFIPHSEAVSRIGARYCITDEKMLSSARNQMSESKDDWWTPCQRDLGVGPIGRANIVFCTSWDAEFTRVQVKRAWEYFSQSISMLVP</sequence>
<evidence type="ECO:0000313" key="4">
    <source>
        <dbReference type="EMBL" id="EUB55982.1"/>
    </source>
</evidence>
<dbReference type="GO" id="GO:0004140">
    <property type="term" value="F:dephospho-CoA kinase activity"/>
    <property type="evidence" value="ECO:0007669"/>
    <property type="project" value="InterPro"/>
</dbReference>
<dbReference type="Proteomes" id="UP000019149">
    <property type="component" value="Unassembled WGS sequence"/>
</dbReference>
<dbReference type="SUPFAM" id="SSF52374">
    <property type="entry name" value="Nucleotidylyl transferase"/>
    <property type="match status" value="1"/>
</dbReference>
<feature type="domain" description="Cytidyltransferase-like" evidence="3">
    <location>
        <begin position="151"/>
        <end position="272"/>
    </location>
</feature>
<dbReference type="KEGG" id="egl:EGR_09146"/>
<dbReference type="PANTHER" id="PTHR10695">
    <property type="entry name" value="DEPHOSPHO-COA KINASE-RELATED"/>
    <property type="match status" value="1"/>
</dbReference>
<dbReference type="Gene3D" id="3.40.50.620">
    <property type="entry name" value="HUPs"/>
    <property type="match status" value="1"/>
</dbReference>
<dbReference type="InterPro" id="IPR027417">
    <property type="entry name" value="P-loop_NTPase"/>
</dbReference>
<dbReference type="EMBL" id="APAU02000134">
    <property type="protein sequence ID" value="EUB55982.1"/>
    <property type="molecule type" value="Genomic_DNA"/>
</dbReference>
<accession>W6UCI7</accession>
<dbReference type="Pfam" id="PF01121">
    <property type="entry name" value="CoaE"/>
    <property type="match status" value="1"/>
</dbReference>
<keyword evidence="1" id="KW-0547">Nucleotide-binding</keyword>
<dbReference type="OrthoDB" id="330671at2759"/>
<evidence type="ECO:0000313" key="5">
    <source>
        <dbReference type="Proteomes" id="UP000019149"/>
    </source>
</evidence>
<evidence type="ECO:0000256" key="2">
    <source>
        <dbReference type="ARBA" id="ARBA00022840"/>
    </source>
</evidence>
<dbReference type="GO" id="GO:0005524">
    <property type="term" value="F:ATP binding"/>
    <property type="evidence" value="ECO:0007669"/>
    <property type="project" value="UniProtKB-KW"/>
</dbReference>
<dbReference type="AlphaFoldDB" id="W6UCI7"/>
<dbReference type="OMA" id="TQCLQSY"/>
<evidence type="ECO:0000256" key="1">
    <source>
        <dbReference type="ARBA" id="ARBA00022741"/>
    </source>
</evidence>
<dbReference type="PANTHER" id="PTHR10695:SF46">
    <property type="entry name" value="BIFUNCTIONAL COENZYME A SYNTHASE-RELATED"/>
    <property type="match status" value="1"/>
</dbReference>
<keyword evidence="5" id="KW-1185">Reference proteome</keyword>
<protein>
    <submittedName>
        <fullName evidence="4">Bifunctional coenzyme A synthase</fullName>
    </submittedName>
</protein>
<gene>
    <name evidence="4" type="ORF">EGR_09146</name>
</gene>
<evidence type="ECO:0000259" key="3">
    <source>
        <dbReference type="Pfam" id="PF01467"/>
    </source>
</evidence>